<dbReference type="AlphaFoldDB" id="A0A835CZX5"/>
<keyword evidence="1" id="KW-0175">Coiled coil</keyword>
<reference evidence="2 3" key="1">
    <citation type="submission" date="2020-04" db="EMBL/GenBank/DDBJ databases">
        <title>Plant Genome Project.</title>
        <authorList>
            <person name="Zhang R.-G."/>
        </authorList>
    </citation>
    <scope>NUCLEOTIDE SEQUENCE [LARGE SCALE GENOMIC DNA]</scope>
    <source>
        <strain evidence="2">YNK0</strain>
        <tissue evidence="2">Leaf</tissue>
    </source>
</reference>
<name>A0A835CZX5_TETSI</name>
<sequence>MLQLSIGLLTTVNELNYSNSNKYSGRSSPRDKNDTEELSLAATRLKERSCEQLRLAMAEKAFAEEARHQAKQLNELAEQEFANAKRIRQQAQAKLNKAHILKRACHKANQLHYSPNHLHFKQQFKATTVAAAPDENSLLLSHERTITKLIKQKSPNHRSLFHSIALFQSSLESNLGF</sequence>
<protein>
    <submittedName>
        <fullName evidence="2">Uncharacterized protein</fullName>
    </submittedName>
</protein>
<dbReference type="GO" id="GO:0009630">
    <property type="term" value="P:gravitropism"/>
    <property type="evidence" value="ECO:0007669"/>
    <property type="project" value="TreeGrafter"/>
</dbReference>
<proteinExistence type="predicted"/>
<dbReference type="Proteomes" id="UP000655225">
    <property type="component" value="Unassembled WGS sequence"/>
</dbReference>
<evidence type="ECO:0000256" key="1">
    <source>
        <dbReference type="SAM" id="Coils"/>
    </source>
</evidence>
<keyword evidence="3" id="KW-1185">Reference proteome</keyword>
<organism evidence="2 3">
    <name type="scientific">Tetracentron sinense</name>
    <name type="common">Spur-leaf</name>
    <dbReference type="NCBI Taxonomy" id="13715"/>
    <lineage>
        <taxon>Eukaryota</taxon>
        <taxon>Viridiplantae</taxon>
        <taxon>Streptophyta</taxon>
        <taxon>Embryophyta</taxon>
        <taxon>Tracheophyta</taxon>
        <taxon>Spermatophyta</taxon>
        <taxon>Magnoliopsida</taxon>
        <taxon>Trochodendrales</taxon>
        <taxon>Trochodendraceae</taxon>
        <taxon>Tetracentron</taxon>
    </lineage>
</organism>
<dbReference type="EMBL" id="JABCRI010000023">
    <property type="protein sequence ID" value="KAF8378432.1"/>
    <property type="molecule type" value="Genomic_DNA"/>
</dbReference>
<evidence type="ECO:0000313" key="3">
    <source>
        <dbReference type="Proteomes" id="UP000655225"/>
    </source>
</evidence>
<feature type="coiled-coil region" evidence="1">
    <location>
        <begin position="60"/>
        <end position="94"/>
    </location>
</feature>
<dbReference type="OrthoDB" id="8117402at2759"/>
<dbReference type="PANTHER" id="PTHR34946">
    <property type="entry name" value="OS03G0310200 PROTEIN"/>
    <property type="match status" value="1"/>
</dbReference>
<dbReference type="GO" id="GO:0005634">
    <property type="term" value="C:nucleus"/>
    <property type="evidence" value="ECO:0007669"/>
    <property type="project" value="TreeGrafter"/>
</dbReference>
<gene>
    <name evidence="2" type="ORF">HHK36_029771</name>
</gene>
<evidence type="ECO:0000313" key="2">
    <source>
        <dbReference type="EMBL" id="KAF8378432.1"/>
    </source>
</evidence>
<dbReference type="PANTHER" id="PTHR34946:SF11">
    <property type="entry name" value="PROTEIN INDETERMINATE-DOMAIN 16-LIKE"/>
    <property type="match status" value="1"/>
</dbReference>
<comment type="caution">
    <text evidence="2">The sequence shown here is derived from an EMBL/GenBank/DDBJ whole genome shotgun (WGS) entry which is preliminary data.</text>
</comment>
<accession>A0A835CZX5</accession>